<keyword evidence="3" id="KW-0732">Signal</keyword>
<organism evidence="4 5">
    <name type="scientific">Phyllosticta capitalensis</name>
    <dbReference type="NCBI Taxonomy" id="121624"/>
    <lineage>
        <taxon>Eukaryota</taxon>
        <taxon>Fungi</taxon>
        <taxon>Dikarya</taxon>
        <taxon>Ascomycota</taxon>
        <taxon>Pezizomycotina</taxon>
        <taxon>Dothideomycetes</taxon>
        <taxon>Dothideomycetes incertae sedis</taxon>
        <taxon>Botryosphaeriales</taxon>
        <taxon>Phyllostictaceae</taxon>
        <taxon>Phyllosticta</taxon>
    </lineage>
</organism>
<gene>
    <name evidence="4" type="ORF">HDK90DRAFT_506456</name>
</gene>
<feature type="transmembrane region" description="Helical" evidence="2">
    <location>
        <begin position="112"/>
        <end position="136"/>
    </location>
</feature>
<evidence type="ECO:0008006" key="6">
    <source>
        <dbReference type="Google" id="ProtNLM"/>
    </source>
</evidence>
<keyword evidence="5" id="KW-1185">Reference proteome</keyword>
<proteinExistence type="predicted"/>
<feature type="chain" id="PRO_5045909363" description="Transmembrane protein" evidence="3">
    <location>
        <begin position="32"/>
        <end position="264"/>
    </location>
</feature>
<evidence type="ECO:0000256" key="1">
    <source>
        <dbReference type="SAM" id="MobiDB-lite"/>
    </source>
</evidence>
<keyword evidence="2" id="KW-0472">Membrane</keyword>
<evidence type="ECO:0000256" key="3">
    <source>
        <dbReference type="SAM" id="SignalP"/>
    </source>
</evidence>
<feature type="region of interest" description="Disordered" evidence="1">
    <location>
        <begin position="195"/>
        <end position="264"/>
    </location>
</feature>
<sequence length="264" mass="28133">MRSSYRRNALRATRTLVPLLMFLSNATTTAALALAQTEGDVPVADDNNTGTTTTMVVMTVMATIPPSSTITSTATPHPGSTTTTTLAAVTSTAAATPSPSGAPAKQNISPGLLAAIIVMCVFVIGGLMAMALISCLQLRRARRREREADVAAQDTRAAARRRRAAAHIGVGPRVDTPNFFSSAAAVASGEKVEEWLDEDGGRGNQRTWPGYRSQSRLGMQSDDKKDAPRWRESVVEVESMDMSDMDPESRGPSRGPSRGTIRWA</sequence>
<feature type="compositionally biased region" description="Polar residues" evidence="1">
    <location>
        <begin position="204"/>
        <end position="218"/>
    </location>
</feature>
<accession>A0ABR1Z2U2</accession>
<comment type="caution">
    <text evidence="4">The sequence shown here is derived from an EMBL/GenBank/DDBJ whole genome shotgun (WGS) entry which is preliminary data.</text>
</comment>
<evidence type="ECO:0000256" key="2">
    <source>
        <dbReference type="SAM" id="Phobius"/>
    </source>
</evidence>
<dbReference type="Proteomes" id="UP001492380">
    <property type="component" value="Unassembled WGS sequence"/>
</dbReference>
<reference evidence="4 5" key="1">
    <citation type="submission" date="2024-04" db="EMBL/GenBank/DDBJ databases">
        <title>Phyllosticta paracitricarpa is synonymous to the EU quarantine fungus P. citricarpa based on phylogenomic analyses.</title>
        <authorList>
            <consortium name="Lawrence Berkeley National Laboratory"/>
            <person name="Van Ingen-Buijs V.A."/>
            <person name="Van Westerhoven A.C."/>
            <person name="Haridas S."/>
            <person name="Skiadas P."/>
            <person name="Martin F."/>
            <person name="Groenewald J.Z."/>
            <person name="Crous P.W."/>
            <person name="Seidl M.F."/>
        </authorList>
    </citation>
    <scope>NUCLEOTIDE SEQUENCE [LARGE SCALE GENOMIC DNA]</scope>
    <source>
        <strain evidence="4 5">CBS 123374</strain>
    </source>
</reference>
<evidence type="ECO:0000313" key="5">
    <source>
        <dbReference type="Proteomes" id="UP001492380"/>
    </source>
</evidence>
<keyword evidence="2" id="KW-0812">Transmembrane</keyword>
<name>A0ABR1Z2U2_9PEZI</name>
<dbReference type="EMBL" id="JBBWRZ010000001">
    <property type="protein sequence ID" value="KAK8246707.1"/>
    <property type="molecule type" value="Genomic_DNA"/>
</dbReference>
<feature type="signal peptide" evidence="3">
    <location>
        <begin position="1"/>
        <end position="31"/>
    </location>
</feature>
<evidence type="ECO:0000313" key="4">
    <source>
        <dbReference type="EMBL" id="KAK8246707.1"/>
    </source>
</evidence>
<keyword evidence="2" id="KW-1133">Transmembrane helix</keyword>
<protein>
    <recommendedName>
        <fullName evidence="6">Transmembrane protein</fullName>
    </recommendedName>
</protein>
<feature type="compositionally biased region" description="Basic and acidic residues" evidence="1">
    <location>
        <begin position="221"/>
        <end position="234"/>
    </location>
</feature>